<dbReference type="PROSITE" id="PS50166">
    <property type="entry name" value="IMPORTIN_B_NT"/>
    <property type="match status" value="1"/>
</dbReference>
<evidence type="ECO:0000256" key="5">
    <source>
        <dbReference type="ARBA" id="ARBA00022490"/>
    </source>
</evidence>
<organism evidence="9 10">
    <name type="scientific">Wickerhamomyces mucosus</name>
    <dbReference type="NCBI Taxonomy" id="1378264"/>
    <lineage>
        <taxon>Eukaryota</taxon>
        <taxon>Fungi</taxon>
        <taxon>Dikarya</taxon>
        <taxon>Ascomycota</taxon>
        <taxon>Saccharomycotina</taxon>
        <taxon>Saccharomycetes</taxon>
        <taxon>Phaffomycetales</taxon>
        <taxon>Wickerhamomycetaceae</taxon>
        <taxon>Wickerhamomyces</taxon>
    </lineage>
</organism>
<dbReference type="GO" id="GO:0031267">
    <property type="term" value="F:small GTPase binding"/>
    <property type="evidence" value="ECO:0007669"/>
    <property type="project" value="InterPro"/>
</dbReference>
<accession>A0A9P8PI60</accession>
<reference evidence="9" key="2">
    <citation type="submission" date="2021-01" db="EMBL/GenBank/DDBJ databases">
        <authorList>
            <person name="Schikora-Tamarit M.A."/>
        </authorList>
    </citation>
    <scope>NUCLEOTIDE SEQUENCE</scope>
    <source>
        <strain evidence="9">CBS6341</strain>
    </source>
</reference>
<evidence type="ECO:0000256" key="2">
    <source>
        <dbReference type="ARBA" id="ARBA00004496"/>
    </source>
</evidence>
<dbReference type="SMART" id="SM00913">
    <property type="entry name" value="IBN_N"/>
    <property type="match status" value="1"/>
</dbReference>
<reference evidence="9" key="1">
    <citation type="journal article" date="2021" name="Open Biol.">
        <title>Shared evolutionary footprints suggest mitochondrial oxidative damage underlies multiple complex I losses in fungi.</title>
        <authorList>
            <person name="Schikora-Tamarit M.A."/>
            <person name="Marcet-Houben M."/>
            <person name="Nosek J."/>
            <person name="Gabaldon T."/>
        </authorList>
    </citation>
    <scope>NUCLEOTIDE SEQUENCE</scope>
    <source>
        <strain evidence="9">CBS6341</strain>
    </source>
</reference>
<evidence type="ECO:0000256" key="7">
    <source>
        <dbReference type="ARBA" id="ARBA00023242"/>
    </source>
</evidence>
<protein>
    <recommendedName>
        <fullName evidence="8">Importin N-terminal domain-containing protein</fullName>
    </recommendedName>
</protein>
<dbReference type="GO" id="GO:0006606">
    <property type="term" value="P:protein import into nucleus"/>
    <property type="evidence" value="ECO:0007669"/>
    <property type="project" value="TreeGrafter"/>
</dbReference>
<keyword evidence="5" id="KW-0963">Cytoplasm</keyword>
<dbReference type="PANTHER" id="PTHR10997:SF8">
    <property type="entry name" value="EXPORTIN-2"/>
    <property type="match status" value="1"/>
</dbReference>
<dbReference type="Gene3D" id="1.25.10.10">
    <property type="entry name" value="Leucine-rich Repeat Variant"/>
    <property type="match status" value="1"/>
</dbReference>
<evidence type="ECO:0000259" key="8">
    <source>
        <dbReference type="PROSITE" id="PS50166"/>
    </source>
</evidence>
<keyword evidence="7" id="KW-0539">Nucleus</keyword>
<keyword evidence="10" id="KW-1185">Reference proteome</keyword>
<dbReference type="OrthoDB" id="3268246at2759"/>
<dbReference type="Pfam" id="PF03378">
    <property type="entry name" value="CAS_CSE1"/>
    <property type="match status" value="1"/>
</dbReference>
<evidence type="ECO:0000256" key="1">
    <source>
        <dbReference type="ARBA" id="ARBA00004123"/>
    </source>
</evidence>
<evidence type="ECO:0000256" key="3">
    <source>
        <dbReference type="ARBA" id="ARBA00008669"/>
    </source>
</evidence>
<evidence type="ECO:0000313" key="9">
    <source>
        <dbReference type="EMBL" id="KAH3671814.1"/>
    </source>
</evidence>
<dbReference type="GO" id="GO:0006611">
    <property type="term" value="P:protein export from nucleus"/>
    <property type="evidence" value="ECO:0007669"/>
    <property type="project" value="TreeGrafter"/>
</dbReference>
<proteinExistence type="inferred from homology"/>
<evidence type="ECO:0000256" key="6">
    <source>
        <dbReference type="ARBA" id="ARBA00022927"/>
    </source>
</evidence>
<dbReference type="InterPro" id="IPR011989">
    <property type="entry name" value="ARM-like"/>
</dbReference>
<feature type="domain" description="Importin N-terminal" evidence="8">
    <location>
        <begin position="23"/>
        <end position="94"/>
    </location>
</feature>
<dbReference type="Pfam" id="PF08506">
    <property type="entry name" value="Cse1"/>
    <property type="match status" value="1"/>
</dbReference>
<comment type="subcellular location">
    <subcellularLocation>
        <location evidence="2">Cytoplasm</location>
    </subcellularLocation>
    <subcellularLocation>
        <location evidence="1">Nucleus</location>
    </subcellularLocation>
</comment>
<keyword evidence="6" id="KW-0653">Protein transport</keyword>
<dbReference type="Proteomes" id="UP000769528">
    <property type="component" value="Unassembled WGS sequence"/>
</dbReference>
<dbReference type="InterPro" id="IPR001494">
    <property type="entry name" value="Importin-beta_N"/>
</dbReference>
<name>A0A9P8PI60_9ASCO</name>
<evidence type="ECO:0000313" key="10">
    <source>
        <dbReference type="Proteomes" id="UP000769528"/>
    </source>
</evidence>
<gene>
    <name evidence="9" type="ORF">WICMUC_004532</name>
</gene>
<keyword evidence="4" id="KW-0813">Transport</keyword>
<evidence type="ECO:0000256" key="4">
    <source>
        <dbReference type="ARBA" id="ARBA00022448"/>
    </source>
</evidence>
<dbReference type="GO" id="GO:0005829">
    <property type="term" value="C:cytosol"/>
    <property type="evidence" value="ECO:0007669"/>
    <property type="project" value="TreeGrafter"/>
</dbReference>
<dbReference type="Pfam" id="PF03810">
    <property type="entry name" value="IBN_N"/>
    <property type="match status" value="1"/>
</dbReference>
<dbReference type="InterPro" id="IPR013713">
    <property type="entry name" value="XPO2_central"/>
</dbReference>
<dbReference type="InterPro" id="IPR005043">
    <property type="entry name" value="XPO2_C"/>
</dbReference>
<dbReference type="GO" id="GO:0005049">
    <property type="term" value="F:nuclear export signal receptor activity"/>
    <property type="evidence" value="ECO:0007669"/>
    <property type="project" value="TreeGrafter"/>
</dbReference>
<dbReference type="EMBL" id="JAEUBF010001263">
    <property type="protein sequence ID" value="KAH3671814.1"/>
    <property type="molecule type" value="Genomic_DNA"/>
</dbReference>
<dbReference type="GO" id="GO:0005635">
    <property type="term" value="C:nuclear envelope"/>
    <property type="evidence" value="ECO:0007669"/>
    <property type="project" value="TreeGrafter"/>
</dbReference>
<dbReference type="SUPFAM" id="SSF48371">
    <property type="entry name" value="ARM repeat"/>
    <property type="match status" value="1"/>
</dbReference>
<dbReference type="AlphaFoldDB" id="A0A9P8PI60"/>
<sequence length="956" mass="108602">MADLEKVSYLLDLSLNPASSKQAEQELRSQELIQGFPLTLLHVVASSNLKISTRLAGALFFKNYIKRKWIDEDGNHLTQDADLIKQEIIPLMISLPNNLQIQIGEAIAVIADSDFPEKWPTLVDDLVAKLSKDDMITNKGVLTVAHSIFKRWRPLFRSDELFLEIKLVLDKFAVPFLNLLKQVDQQIDASTNDQAQLNILFDVLLLLIKIYYDLNCQDIPEFFEDNLNEGMSIIHKYLVYENPLLKDETEETEIDLISKVKTSISELIQLYTSRYEDIFDPLITQFIQSTWNLLTTTGLQQKYDILVSKLLSFLTSVVKLPKHSDVFNNEIAIKEISEKIIIPNLTVRESDEELFEDDPIEYIRRDLEGSDSDTRRRSSIDFLRELKSKSENLVTQTILAYIEYYLQDFVKNPQNWKYKDLAIYLFTALAAKGSVTSSGVTSTNLLLDVVQFFTNNIVSDLVNDNIHPILKVDAIKYIFTFRNQLTKGQLLESFPILVKHLESTEFVEYTYASITIERILSIKDSNKSGFLFQKTDISSFVQELLSKLFTLILKEANSPEKLAENEFLMKTVMRVLIIAEDSVGPYSVTLVEQLLNIINDIAKNPSNPRFSHFTFESIAVIVKFNNNSNWDKFTEIIVSSFLNLLGADVQEFVPYVFQIFAFLLESSPSATSLPDSFKQLVQPLLSPSVWEYKGNIPAVSRLLRAIVIKDFNSFEQTEALLGVFQKLVSSKANEDYAFELLEGIILSASDSKIQPYSKNIAVLLLQRLQKGRTEKYIKKVISFISKLTIIKNSAYAINFFEQVQPGIFGTIFEQFLLPSLANVNNLLEKKIAVVGFSNLIVNAEFFKGKFSNILIPTIEALLQTSTSESIKALQVENNSNDELEEISSFGSNFSRLAAISPKPFDPLPTLSNLQGGQRYLHEQINKLNNESNNSFVDQLKSHLSPEGLKSLSQLGF</sequence>
<dbReference type="PANTHER" id="PTHR10997">
    <property type="entry name" value="IMPORTIN-7, 8, 11"/>
    <property type="match status" value="1"/>
</dbReference>
<comment type="similarity">
    <text evidence="3">Belongs to the XPO2/CSE1 family.</text>
</comment>
<dbReference type="InterPro" id="IPR016024">
    <property type="entry name" value="ARM-type_fold"/>
</dbReference>
<comment type="caution">
    <text evidence="9">The sequence shown here is derived from an EMBL/GenBank/DDBJ whole genome shotgun (WGS) entry which is preliminary data.</text>
</comment>